<protein>
    <submittedName>
        <fullName evidence="6">Zinc ABC transporter substrate-binding protein</fullName>
    </submittedName>
</protein>
<dbReference type="Gene3D" id="3.40.50.1980">
    <property type="entry name" value="Nitrogenase molybdenum iron protein domain"/>
    <property type="match status" value="2"/>
</dbReference>
<dbReference type="Pfam" id="PF01297">
    <property type="entry name" value="ZnuA"/>
    <property type="match status" value="1"/>
</dbReference>
<dbReference type="SUPFAM" id="SSF53807">
    <property type="entry name" value="Helical backbone' metal receptor"/>
    <property type="match status" value="1"/>
</dbReference>
<comment type="similarity">
    <text evidence="1">Belongs to the bacterial solute-binding protein 9 family.</text>
</comment>
<accession>A0A2G3EAY3</accession>
<keyword evidence="7" id="KW-1185">Reference proteome</keyword>
<evidence type="ECO:0000256" key="1">
    <source>
        <dbReference type="ARBA" id="ARBA00011028"/>
    </source>
</evidence>
<dbReference type="PANTHER" id="PTHR42953:SF3">
    <property type="entry name" value="HIGH-AFFINITY ZINC UPTAKE SYSTEM PROTEIN ZNUA"/>
    <property type="match status" value="1"/>
</dbReference>
<dbReference type="InterPro" id="IPR006127">
    <property type="entry name" value="ZnuA-like"/>
</dbReference>
<feature type="region of interest" description="Disordered" evidence="4">
    <location>
        <begin position="144"/>
        <end position="163"/>
    </location>
</feature>
<evidence type="ECO:0000256" key="4">
    <source>
        <dbReference type="SAM" id="MobiDB-lite"/>
    </source>
</evidence>
<feature type="chain" id="PRO_5013679949" evidence="5">
    <location>
        <begin position="25"/>
        <end position="342"/>
    </location>
</feature>
<evidence type="ECO:0000256" key="3">
    <source>
        <dbReference type="ARBA" id="ARBA00022729"/>
    </source>
</evidence>
<keyword evidence="3 5" id="KW-0732">Signal</keyword>
<keyword evidence="2" id="KW-0813">Transport</keyword>
<comment type="caution">
    <text evidence="6">The sequence shown here is derived from an EMBL/GenBank/DDBJ whole genome shotgun (WGS) entry which is preliminary data.</text>
</comment>
<dbReference type="InterPro" id="IPR050492">
    <property type="entry name" value="Bact_metal-bind_prot9"/>
</dbReference>
<organism evidence="6 7">
    <name type="scientific">Pseudobutyrivibrio ruminis</name>
    <dbReference type="NCBI Taxonomy" id="46206"/>
    <lineage>
        <taxon>Bacteria</taxon>
        <taxon>Bacillati</taxon>
        <taxon>Bacillota</taxon>
        <taxon>Clostridia</taxon>
        <taxon>Lachnospirales</taxon>
        <taxon>Lachnospiraceae</taxon>
        <taxon>Pseudobutyrivibrio</taxon>
    </lineage>
</organism>
<dbReference type="GO" id="GO:0030001">
    <property type="term" value="P:metal ion transport"/>
    <property type="evidence" value="ECO:0007669"/>
    <property type="project" value="InterPro"/>
</dbReference>
<dbReference type="GO" id="GO:0046872">
    <property type="term" value="F:metal ion binding"/>
    <property type="evidence" value="ECO:0007669"/>
    <property type="project" value="InterPro"/>
</dbReference>
<dbReference type="Proteomes" id="UP000224317">
    <property type="component" value="Unassembled WGS sequence"/>
</dbReference>
<proteinExistence type="inferred from homology"/>
<dbReference type="PANTHER" id="PTHR42953">
    <property type="entry name" value="HIGH-AFFINITY ZINC UPTAKE SYSTEM PROTEIN ZNUA-RELATED"/>
    <property type="match status" value="1"/>
</dbReference>
<evidence type="ECO:0000313" key="7">
    <source>
        <dbReference type="Proteomes" id="UP000224317"/>
    </source>
</evidence>
<feature type="signal peptide" evidence="5">
    <location>
        <begin position="1"/>
        <end position="24"/>
    </location>
</feature>
<name>A0A2G3EAY3_9FIRM</name>
<evidence type="ECO:0000256" key="2">
    <source>
        <dbReference type="ARBA" id="ARBA00022448"/>
    </source>
</evidence>
<dbReference type="EMBL" id="PDYH01000018">
    <property type="protein sequence ID" value="PHU40469.1"/>
    <property type="molecule type" value="Genomic_DNA"/>
</dbReference>
<dbReference type="AlphaFoldDB" id="A0A2G3EAY3"/>
<gene>
    <name evidence="6" type="ORF">CSX00_05375</name>
</gene>
<evidence type="ECO:0000256" key="5">
    <source>
        <dbReference type="SAM" id="SignalP"/>
    </source>
</evidence>
<dbReference type="PROSITE" id="PS51257">
    <property type="entry name" value="PROKAR_LIPOPROTEIN"/>
    <property type="match status" value="1"/>
</dbReference>
<reference evidence="6" key="1">
    <citation type="submission" date="2017-10" db="EMBL/GenBank/DDBJ databases">
        <title>Resolving the taxonomy of Roseburia spp., Eubacterium rectale and Agathobacter spp. through phylogenomic analysis.</title>
        <authorList>
            <person name="Sheridan P.O."/>
            <person name="Walker A.W."/>
            <person name="Duncan S.H."/>
            <person name="Scott K.P."/>
            <person name="Toole P.W.O."/>
            <person name="Luis P."/>
            <person name="Flint H.J."/>
        </authorList>
    </citation>
    <scope>NUCLEOTIDE SEQUENCE [LARGE SCALE GENOMIC DNA]</scope>
    <source>
        <strain evidence="6">JK10</strain>
    </source>
</reference>
<sequence>MKKKNLILAVLCSCLMLVGCGAKGEVTQADAGEATEAAQVSEDGKTISVVTTIFPEYDWVRQVVGSNSNVEITMLLDNGVDLHSYQPTAEDIMKIASCDLFIYVGGESDEWVEDALAESTNPDMKVINLLETLGDKVQEEEVVEGMEAEEEEEEEGEEGEEEEVEYDEHVWLSLKNAEILVDEIANNLAEIDADNVDTYKTNAANYVTELTALDEKYATAVSEGNADTILFGDRFPFRYLVDDYGLNYYAAFVGCSAETEASFETISFLSEKVDELGLKTVLTIENSDQKIAETIISNTKNKDAQILAMDSMQTTTSEDVANGVTYLGVMEENLKVLIEALK</sequence>
<evidence type="ECO:0000313" key="6">
    <source>
        <dbReference type="EMBL" id="PHU40469.1"/>
    </source>
</evidence>
<dbReference type="RefSeq" id="WP_099413058.1">
    <property type="nucleotide sequence ID" value="NZ_PDYH01000018.1"/>
</dbReference>